<dbReference type="Pfam" id="PF00884">
    <property type="entry name" value="Sulfatase"/>
    <property type="match status" value="1"/>
</dbReference>
<dbReference type="PANTHER" id="PTHR42693:SF53">
    <property type="entry name" value="ENDO-4-O-SULFATASE"/>
    <property type="match status" value="1"/>
</dbReference>
<dbReference type="Gene3D" id="3.40.720.10">
    <property type="entry name" value="Alkaline Phosphatase, subunit A"/>
    <property type="match status" value="1"/>
</dbReference>
<dbReference type="RefSeq" id="WP_189515443.1">
    <property type="nucleotide sequence ID" value="NZ_BMXG01000015.1"/>
</dbReference>
<dbReference type="Proteomes" id="UP000642829">
    <property type="component" value="Unassembled WGS sequence"/>
</dbReference>
<organism evidence="4 5">
    <name type="scientific">Cerasicoccus arenae</name>
    <dbReference type="NCBI Taxonomy" id="424488"/>
    <lineage>
        <taxon>Bacteria</taxon>
        <taxon>Pseudomonadati</taxon>
        <taxon>Verrucomicrobiota</taxon>
        <taxon>Opitutia</taxon>
        <taxon>Puniceicoccales</taxon>
        <taxon>Cerasicoccaceae</taxon>
        <taxon>Cerasicoccus</taxon>
    </lineage>
</organism>
<dbReference type="EMBL" id="BMXG01000015">
    <property type="protein sequence ID" value="GHC06020.1"/>
    <property type="molecule type" value="Genomic_DNA"/>
</dbReference>
<protein>
    <recommendedName>
        <fullName evidence="3">Sulfatase N-terminal domain-containing protein</fullName>
    </recommendedName>
</protein>
<name>A0A8J3GE07_9BACT</name>
<keyword evidence="5" id="KW-1185">Reference proteome</keyword>
<evidence type="ECO:0000313" key="5">
    <source>
        <dbReference type="Proteomes" id="UP000642829"/>
    </source>
</evidence>
<dbReference type="InterPro" id="IPR017850">
    <property type="entry name" value="Alkaline_phosphatase_core_sf"/>
</dbReference>
<evidence type="ECO:0000256" key="1">
    <source>
        <dbReference type="ARBA" id="ARBA00008779"/>
    </source>
</evidence>
<keyword evidence="2" id="KW-0378">Hydrolase</keyword>
<feature type="domain" description="Sulfatase N-terminal" evidence="3">
    <location>
        <begin position="3"/>
        <end position="321"/>
    </location>
</feature>
<dbReference type="PANTHER" id="PTHR42693">
    <property type="entry name" value="ARYLSULFATASE FAMILY MEMBER"/>
    <property type="match status" value="1"/>
</dbReference>
<comment type="similarity">
    <text evidence="1">Belongs to the sulfatase family.</text>
</comment>
<comment type="caution">
    <text evidence="4">The sequence shown here is derived from an EMBL/GenBank/DDBJ whole genome shotgun (WGS) entry which is preliminary data.</text>
</comment>
<reference evidence="4" key="2">
    <citation type="submission" date="2020-09" db="EMBL/GenBank/DDBJ databases">
        <authorList>
            <person name="Sun Q."/>
            <person name="Kim S."/>
        </authorList>
    </citation>
    <scope>NUCLEOTIDE SEQUENCE</scope>
    <source>
        <strain evidence="4">KCTC 12870</strain>
    </source>
</reference>
<evidence type="ECO:0000259" key="3">
    <source>
        <dbReference type="Pfam" id="PF00884"/>
    </source>
</evidence>
<dbReference type="InterPro" id="IPR000917">
    <property type="entry name" value="Sulfatase_N"/>
</dbReference>
<proteinExistence type="inferred from homology"/>
<reference evidence="4" key="1">
    <citation type="journal article" date="2014" name="Int. J. Syst. Evol. Microbiol.">
        <title>Complete genome sequence of Corynebacterium casei LMG S-19264T (=DSM 44701T), isolated from a smear-ripened cheese.</title>
        <authorList>
            <consortium name="US DOE Joint Genome Institute (JGI-PGF)"/>
            <person name="Walter F."/>
            <person name="Albersmeier A."/>
            <person name="Kalinowski J."/>
            <person name="Ruckert C."/>
        </authorList>
    </citation>
    <scope>NUCLEOTIDE SEQUENCE</scope>
    <source>
        <strain evidence="4">KCTC 12870</strain>
    </source>
</reference>
<sequence length="459" mass="51311">MKPNVIVFFTDQQRWDTLGLNGCRAGLTPNFDRFARQGTFFKHGVTPQPVCGPARSCLQTGQYATTTKCFANGIDLNDDSPKLAELFSGAGYRTAYFGKWHLSNSTGKQAVPKEKRAGYQDWLAANTIETTSGPYSARLWDVNDNEVQLPGYRSDAQTDAMIRYIGEHAAKPDESRQPFLLFHSYIEPHHQNTDDSYPAPHGYTEQYRDTPLPPDLQSLTGSAPEHWAGYCGMIKRLDEALGRLMDSLESTGLAENTIVAFISDHGCHFKTRNSEYKRSPHESSIRVPFAIWGPKWNGGGERLESASLVDLMPTLLDSADIAIPEGVEGRSLLPLARNDNTNWPEETFIQFGDNFMPPGRAIRTNRWKYAVTAPDDSKGQPNASIYQETHLYDLQTDSYELANLVDKKSHAPVRAAMRERLMRYLRDIEGQSPTIEQAESGNGGAQLTIEYPNSITVSY</sequence>
<dbReference type="GO" id="GO:0004065">
    <property type="term" value="F:arylsulfatase activity"/>
    <property type="evidence" value="ECO:0007669"/>
    <property type="project" value="TreeGrafter"/>
</dbReference>
<accession>A0A8J3GE07</accession>
<evidence type="ECO:0000313" key="4">
    <source>
        <dbReference type="EMBL" id="GHC06020.1"/>
    </source>
</evidence>
<gene>
    <name evidence="4" type="ORF">GCM10007047_23780</name>
</gene>
<dbReference type="AlphaFoldDB" id="A0A8J3GE07"/>
<dbReference type="InterPro" id="IPR050738">
    <property type="entry name" value="Sulfatase"/>
</dbReference>
<dbReference type="SUPFAM" id="SSF53649">
    <property type="entry name" value="Alkaline phosphatase-like"/>
    <property type="match status" value="1"/>
</dbReference>
<evidence type="ECO:0000256" key="2">
    <source>
        <dbReference type="ARBA" id="ARBA00022801"/>
    </source>
</evidence>